<dbReference type="SMART" id="SM00487">
    <property type="entry name" value="DEXDc"/>
    <property type="match status" value="1"/>
</dbReference>
<dbReference type="InterPro" id="IPR054712">
    <property type="entry name" value="Cas3-like_dom"/>
</dbReference>
<evidence type="ECO:0000256" key="8">
    <source>
        <dbReference type="ARBA" id="ARBA00023118"/>
    </source>
</evidence>
<dbReference type="CDD" id="cd09641">
    <property type="entry name" value="Cas3''_I"/>
    <property type="match status" value="1"/>
</dbReference>
<evidence type="ECO:0000256" key="7">
    <source>
        <dbReference type="ARBA" id="ARBA00022840"/>
    </source>
</evidence>
<proteinExistence type="inferred from homology"/>
<accession>A0ABY4RTT9</accession>
<dbReference type="InterPro" id="IPR014001">
    <property type="entry name" value="Helicase_ATP-bd"/>
</dbReference>
<dbReference type="CDD" id="cd17930">
    <property type="entry name" value="DEXHc_cas3"/>
    <property type="match status" value="1"/>
</dbReference>
<dbReference type="SUPFAM" id="SSF52540">
    <property type="entry name" value="P-loop containing nucleoside triphosphate hydrolases"/>
    <property type="match status" value="1"/>
</dbReference>
<name>A0ABY4RTT9_9BACL</name>
<dbReference type="PROSITE" id="PS51643">
    <property type="entry name" value="HD_CAS3"/>
    <property type="match status" value="1"/>
</dbReference>
<keyword evidence="3" id="KW-0479">Metal-binding</keyword>
<keyword evidence="8" id="KW-0051">Antiviral defense</keyword>
<evidence type="ECO:0000256" key="3">
    <source>
        <dbReference type="ARBA" id="ARBA00022723"/>
    </source>
</evidence>
<keyword evidence="5" id="KW-0378">Hydrolase</keyword>
<evidence type="ECO:0000313" key="11">
    <source>
        <dbReference type="EMBL" id="UQZ85445.1"/>
    </source>
</evidence>
<feature type="domain" description="Helicase ATP-binding" evidence="9">
    <location>
        <begin position="245"/>
        <end position="424"/>
    </location>
</feature>
<dbReference type="InterPro" id="IPR006483">
    <property type="entry name" value="CRISPR-assoc_Cas3_HD"/>
</dbReference>
<dbReference type="InterPro" id="IPR011545">
    <property type="entry name" value="DEAD/DEAH_box_helicase_dom"/>
</dbReference>
<keyword evidence="12" id="KW-1185">Reference proteome</keyword>
<dbReference type="RefSeq" id="WP_249861075.1">
    <property type="nucleotide sequence ID" value="NZ_CP027059.1"/>
</dbReference>
<sequence>MNKEFIAHVVKNDDGSWSHPHLLSQHAEETARLAESFSSKFRSGEWGKVLGLAHDAGKGRVLWQEYLKAKSRYDEDAHLEGKIGKIPHAIHGAELVEQLFGKGIGRILAYCIAGHHAGLPDWSSAEGAGLASLQFQKNQVNDLDQIDGSIIDRLREVNPLHPPWKFASGLDLSLWIRMLFSSLIDADFLDTERYMDRMRASTRGGYCSISELLERLNQYCNELDVRSEHTQVNKIRKQIRATCRQRAIDEQGMFSLTVPTGGGKTISSLAFALEHAKFHGLDRIIYVIPYSSIIEQNADVFRSALGADQIVEHHSNVDDTDSTVKSRLAAENWDAPLIVTTSVQFFESLFAAKPSRCRKLHNIARSVVVLDEAQLVPAEFLAPILETMRLLVDHYDVSFVISTATQPAFKERTINGKLFKGLKEIKEIMGKEGDIQLLFNELTRNRILVPSDLHTASSWEEIAGELVRYDQVLCIVSDRKSCRELHRLMPEGTYHLSALMCGQHRSDIISEVKQKLKDHMPVRVISTQLVEAGVDLDFPVVYRAMAGLDSIAQAAGRCNREGKLSQLGKVVVFNPPREAPEGILRKAAETTRSILMSNAHDISNADFETFFEEMYWKVHSLDKAGVIALLDPIQNDPRECSIFFRTAANKFKLIDDEEQKTIWVRYHQSNRLIDELKVKGPDRRLLRKLQRYTVSIYKRDFNILKEKKVIEEVYPQMFALLPKRAYSKHIGLRIEDATDTTS</sequence>
<evidence type="ECO:0000259" key="9">
    <source>
        <dbReference type="PROSITE" id="PS51192"/>
    </source>
</evidence>
<evidence type="ECO:0000256" key="6">
    <source>
        <dbReference type="ARBA" id="ARBA00022806"/>
    </source>
</evidence>
<protein>
    <submittedName>
        <fullName evidence="11">DEAD/DEAH box helicase</fullName>
    </submittedName>
</protein>
<dbReference type="GO" id="GO:0004386">
    <property type="term" value="F:helicase activity"/>
    <property type="evidence" value="ECO:0007669"/>
    <property type="project" value="UniProtKB-KW"/>
</dbReference>
<comment type="similarity">
    <text evidence="2">In the central section; belongs to the CRISPR-associated helicase Cas3 family.</text>
</comment>
<evidence type="ECO:0000256" key="1">
    <source>
        <dbReference type="ARBA" id="ARBA00006847"/>
    </source>
</evidence>
<dbReference type="EMBL" id="CP027059">
    <property type="protein sequence ID" value="UQZ85445.1"/>
    <property type="molecule type" value="Genomic_DNA"/>
</dbReference>
<dbReference type="Gene3D" id="1.10.3210.30">
    <property type="match status" value="1"/>
</dbReference>
<dbReference type="InterPro" id="IPR027417">
    <property type="entry name" value="P-loop_NTPase"/>
</dbReference>
<keyword evidence="4" id="KW-0547">Nucleotide-binding</keyword>
<comment type="similarity">
    <text evidence="1">In the N-terminal section; belongs to the CRISPR-associated nuclease Cas3-HD family.</text>
</comment>
<dbReference type="PROSITE" id="PS51192">
    <property type="entry name" value="HELICASE_ATP_BIND_1"/>
    <property type="match status" value="1"/>
</dbReference>
<gene>
    <name evidence="11" type="ORF">SK3146_04734</name>
</gene>
<evidence type="ECO:0000256" key="5">
    <source>
        <dbReference type="ARBA" id="ARBA00022801"/>
    </source>
</evidence>
<reference evidence="11" key="1">
    <citation type="submission" date="2018-02" db="EMBL/GenBank/DDBJ databases">
        <authorList>
            <person name="Kim S.-K."/>
            <person name="Jung H.-I."/>
            <person name="Lee S.-W."/>
        </authorList>
    </citation>
    <scope>NUCLEOTIDE SEQUENCE</scope>
    <source>
        <strain evidence="11">SK3146</strain>
    </source>
</reference>
<dbReference type="NCBIfam" id="TIGR01596">
    <property type="entry name" value="cas3_HD"/>
    <property type="match status" value="1"/>
</dbReference>
<reference evidence="11" key="2">
    <citation type="journal article" date="2021" name="J Anim Sci Technol">
        <title>Complete genome sequence of Paenibacillus konkukensis sp. nov. SK3146 as a potential probiotic strain.</title>
        <authorList>
            <person name="Jung H.I."/>
            <person name="Park S."/>
            <person name="Niu K.M."/>
            <person name="Lee S.W."/>
            <person name="Kothari D."/>
            <person name="Yi K.J."/>
            <person name="Kim S.K."/>
        </authorList>
    </citation>
    <scope>NUCLEOTIDE SEQUENCE</scope>
    <source>
        <strain evidence="11">SK3146</strain>
    </source>
</reference>
<dbReference type="Pfam" id="PF00270">
    <property type="entry name" value="DEAD"/>
    <property type="match status" value="1"/>
</dbReference>
<keyword evidence="6 11" id="KW-0347">Helicase</keyword>
<dbReference type="Proteomes" id="UP001057134">
    <property type="component" value="Chromosome"/>
</dbReference>
<evidence type="ECO:0000256" key="4">
    <source>
        <dbReference type="ARBA" id="ARBA00022741"/>
    </source>
</evidence>
<feature type="domain" description="HD Cas3-type" evidence="10">
    <location>
        <begin position="16"/>
        <end position="189"/>
    </location>
</feature>
<evidence type="ECO:0000313" key="12">
    <source>
        <dbReference type="Proteomes" id="UP001057134"/>
    </source>
</evidence>
<dbReference type="InterPro" id="IPR038257">
    <property type="entry name" value="CRISPR-assoc_Cas3_HD_sf"/>
</dbReference>
<evidence type="ECO:0000256" key="2">
    <source>
        <dbReference type="ARBA" id="ARBA00009046"/>
    </source>
</evidence>
<dbReference type="Pfam" id="PF22590">
    <property type="entry name" value="Cas3-like_C_2"/>
    <property type="match status" value="1"/>
</dbReference>
<evidence type="ECO:0000259" key="10">
    <source>
        <dbReference type="PROSITE" id="PS51643"/>
    </source>
</evidence>
<organism evidence="11 12">
    <name type="scientific">Paenibacillus konkukensis</name>
    <dbReference type="NCBI Taxonomy" id="2020716"/>
    <lineage>
        <taxon>Bacteria</taxon>
        <taxon>Bacillati</taxon>
        <taxon>Bacillota</taxon>
        <taxon>Bacilli</taxon>
        <taxon>Bacillales</taxon>
        <taxon>Paenibacillaceae</taxon>
        <taxon>Paenibacillus</taxon>
    </lineage>
</organism>
<dbReference type="Gene3D" id="3.40.50.300">
    <property type="entry name" value="P-loop containing nucleotide triphosphate hydrolases"/>
    <property type="match status" value="2"/>
</dbReference>
<keyword evidence="7" id="KW-0067">ATP-binding</keyword>